<accession>A0AC35F794</accession>
<organism evidence="1 2">
    <name type="scientific">Panagrolaimus sp. PS1159</name>
    <dbReference type="NCBI Taxonomy" id="55785"/>
    <lineage>
        <taxon>Eukaryota</taxon>
        <taxon>Metazoa</taxon>
        <taxon>Ecdysozoa</taxon>
        <taxon>Nematoda</taxon>
        <taxon>Chromadorea</taxon>
        <taxon>Rhabditida</taxon>
        <taxon>Tylenchina</taxon>
        <taxon>Panagrolaimomorpha</taxon>
        <taxon>Panagrolaimoidea</taxon>
        <taxon>Panagrolaimidae</taxon>
        <taxon>Panagrolaimus</taxon>
    </lineage>
</organism>
<reference evidence="2" key="1">
    <citation type="submission" date="2022-11" db="UniProtKB">
        <authorList>
            <consortium name="WormBaseParasite"/>
        </authorList>
    </citation>
    <scope>IDENTIFICATION</scope>
</reference>
<dbReference type="Proteomes" id="UP000887580">
    <property type="component" value="Unplaced"/>
</dbReference>
<name>A0AC35F794_9BILA</name>
<protein>
    <submittedName>
        <fullName evidence="2">NADH dehydrogenase subunit 6</fullName>
    </submittedName>
</protein>
<evidence type="ECO:0000313" key="1">
    <source>
        <dbReference type="Proteomes" id="UP000887580"/>
    </source>
</evidence>
<dbReference type="WBParaSite" id="PS1159_v2.g14685.t1">
    <property type="protein sequence ID" value="PS1159_v2.g14685.t1"/>
    <property type="gene ID" value="PS1159_v2.g14685"/>
</dbReference>
<evidence type="ECO:0000313" key="2">
    <source>
        <dbReference type="WBParaSite" id="PS1159_v2.g14685.t1"/>
    </source>
</evidence>
<sequence>MAYSCCVLCCALFCVLLCYILIPGGLIYGYWALLYKASWGHGAAILSIIYFSLCIVFHVINLCLVAIALCFSGAAAMILIFLILWGVSFAIDILGLITSIHLLNSGADSCPTDGADCTLLVILFGLTVLSIPGALLPKTRRE</sequence>
<proteinExistence type="predicted"/>